<name>A0A8H4T943_9HYPO</name>
<keyword evidence="4" id="KW-1185">Reference proteome</keyword>
<evidence type="ECO:0000313" key="3">
    <source>
        <dbReference type="EMBL" id="KAF4953541.1"/>
    </source>
</evidence>
<dbReference type="EMBL" id="JABFAI010000135">
    <property type="protein sequence ID" value="KAF4953541.1"/>
    <property type="molecule type" value="Genomic_DNA"/>
</dbReference>
<dbReference type="OrthoDB" id="5061653at2759"/>
<feature type="coiled-coil region" evidence="1">
    <location>
        <begin position="307"/>
        <end position="341"/>
    </location>
</feature>
<proteinExistence type="predicted"/>
<dbReference type="Proteomes" id="UP000604273">
    <property type="component" value="Unassembled WGS sequence"/>
</dbReference>
<protein>
    <submittedName>
        <fullName evidence="3">Uncharacterized protein</fullName>
    </submittedName>
</protein>
<gene>
    <name evidence="3" type="ORF">FGADI_5876</name>
</gene>
<sequence length="367" mass="41469">MARPKQDPEAKRLKKEAKKELKRETYKSKVAWLNKEWQGPHWFPRDVTQRYKPCSSVVHFLKNITELAIRENILLHSLWESGGFIRNVVDQDLANRQHPASARLTKKMANKAYRDLVASISKVGNDGGSSPGSTTRDGYKSEAPEDEAVALQPTSPSRDPLIKQRLPSSFFNATTSTEDEQRVPSRKTKRPLGGEEDEASTTPHNKNPRLTMENVLKNLSSVQIENAQRILAVELDTALSAKHDAEKALLDLLHRDGSVAVSQAERVQARCRKQEAEATFHRVYGRLNRPNQTLATMANLKQSFDARAICAHEFERAQNEAQNAKNRLDQAQARFDAALKSDRTDERDLDVVWDMFMGSDQNGEESE</sequence>
<reference evidence="3" key="2">
    <citation type="submission" date="2020-05" db="EMBL/GenBank/DDBJ databases">
        <authorList>
            <person name="Kim H.-S."/>
            <person name="Proctor R.H."/>
            <person name="Brown D.W."/>
        </authorList>
    </citation>
    <scope>NUCLEOTIDE SEQUENCE</scope>
    <source>
        <strain evidence="3">NRRL 45417</strain>
    </source>
</reference>
<evidence type="ECO:0000256" key="2">
    <source>
        <dbReference type="SAM" id="MobiDB-lite"/>
    </source>
</evidence>
<evidence type="ECO:0000313" key="4">
    <source>
        <dbReference type="Proteomes" id="UP000604273"/>
    </source>
</evidence>
<keyword evidence="1" id="KW-0175">Coiled coil</keyword>
<feature type="region of interest" description="Disordered" evidence="2">
    <location>
        <begin position="121"/>
        <end position="209"/>
    </location>
</feature>
<reference evidence="3" key="1">
    <citation type="journal article" date="2020" name="BMC Genomics">
        <title>Correction to: Identification and distribution of gene clusters required for synthesis of sphingolipid metabolism inhibitors in diverse species of the filamentous fungus Fusarium.</title>
        <authorList>
            <person name="Kim H.S."/>
            <person name="Lohmar J.M."/>
            <person name="Busman M."/>
            <person name="Brown D.W."/>
            <person name="Naumann T.A."/>
            <person name="Divon H.H."/>
            <person name="Lysoe E."/>
            <person name="Uhlig S."/>
            <person name="Proctor R.H."/>
        </authorList>
    </citation>
    <scope>NUCLEOTIDE SEQUENCE</scope>
    <source>
        <strain evidence="3">NRRL 45417</strain>
    </source>
</reference>
<feature type="region of interest" description="Disordered" evidence="2">
    <location>
        <begin position="1"/>
        <end position="20"/>
    </location>
</feature>
<organism evidence="3 4">
    <name type="scientific">Fusarium gaditjirri</name>
    <dbReference type="NCBI Taxonomy" id="282569"/>
    <lineage>
        <taxon>Eukaryota</taxon>
        <taxon>Fungi</taxon>
        <taxon>Dikarya</taxon>
        <taxon>Ascomycota</taxon>
        <taxon>Pezizomycotina</taxon>
        <taxon>Sordariomycetes</taxon>
        <taxon>Hypocreomycetidae</taxon>
        <taxon>Hypocreales</taxon>
        <taxon>Nectriaceae</taxon>
        <taxon>Fusarium</taxon>
        <taxon>Fusarium nisikadoi species complex</taxon>
    </lineage>
</organism>
<accession>A0A8H4T943</accession>
<evidence type="ECO:0000256" key="1">
    <source>
        <dbReference type="SAM" id="Coils"/>
    </source>
</evidence>
<feature type="compositionally biased region" description="Polar residues" evidence="2">
    <location>
        <begin position="166"/>
        <end position="176"/>
    </location>
</feature>
<dbReference type="AlphaFoldDB" id="A0A8H4T943"/>
<comment type="caution">
    <text evidence="3">The sequence shown here is derived from an EMBL/GenBank/DDBJ whole genome shotgun (WGS) entry which is preliminary data.</text>
</comment>